<evidence type="ECO:0000313" key="3">
    <source>
        <dbReference type="Proteomes" id="UP001374584"/>
    </source>
</evidence>
<evidence type="ECO:0000256" key="1">
    <source>
        <dbReference type="SAM" id="MobiDB-lite"/>
    </source>
</evidence>
<gene>
    <name evidence="2" type="ORF">VNO80_03073</name>
</gene>
<evidence type="ECO:0000313" key="2">
    <source>
        <dbReference type="EMBL" id="KAK7377644.1"/>
    </source>
</evidence>
<name>A0AAN9RMT6_PHACN</name>
<dbReference type="Proteomes" id="UP001374584">
    <property type="component" value="Unassembled WGS sequence"/>
</dbReference>
<dbReference type="EMBL" id="JAYMYR010000002">
    <property type="protein sequence ID" value="KAK7377644.1"/>
    <property type="molecule type" value="Genomic_DNA"/>
</dbReference>
<protein>
    <submittedName>
        <fullName evidence="2">Uncharacterized protein</fullName>
    </submittedName>
</protein>
<proteinExistence type="predicted"/>
<reference evidence="2 3" key="1">
    <citation type="submission" date="2024-01" db="EMBL/GenBank/DDBJ databases">
        <title>The genomes of 5 underutilized Papilionoideae crops provide insights into root nodulation and disease resistanc.</title>
        <authorList>
            <person name="Jiang F."/>
        </authorList>
    </citation>
    <scope>NUCLEOTIDE SEQUENCE [LARGE SCALE GENOMIC DNA]</scope>
    <source>
        <strain evidence="2">JINMINGXINNONG_FW02</strain>
        <tissue evidence="2">Leaves</tissue>
    </source>
</reference>
<keyword evidence="3" id="KW-1185">Reference proteome</keyword>
<sequence>MPLAPRRCPHASRALAMPACLSRPGDVRMSLAPWRCPHASRPGDVHIPRALAMSWKDYLSHLFLIPSSKAPHALTDAPVDDHPPLSSEGYNPSALSSLPSLETALNLGPLARIDRDARLG</sequence>
<dbReference type="AlphaFoldDB" id="A0AAN9RMT6"/>
<feature type="region of interest" description="Disordered" evidence="1">
    <location>
        <begin position="73"/>
        <end position="94"/>
    </location>
</feature>
<comment type="caution">
    <text evidence="2">The sequence shown here is derived from an EMBL/GenBank/DDBJ whole genome shotgun (WGS) entry which is preliminary data.</text>
</comment>
<organism evidence="2 3">
    <name type="scientific">Phaseolus coccineus</name>
    <name type="common">Scarlet runner bean</name>
    <name type="synonym">Phaseolus multiflorus</name>
    <dbReference type="NCBI Taxonomy" id="3886"/>
    <lineage>
        <taxon>Eukaryota</taxon>
        <taxon>Viridiplantae</taxon>
        <taxon>Streptophyta</taxon>
        <taxon>Embryophyta</taxon>
        <taxon>Tracheophyta</taxon>
        <taxon>Spermatophyta</taxon>
        <taxon>Magnoliopsida</taxon>
        <taxon>eudicotyledons</taxon>
        <taxon>Gunneridae</taxon>
        <taxon>Pentapetalae</taxon>
        <taxon>rosids</taxon>
        <taxon>fabids</taxon>
        <taxon>Fabales</taxon>
        <taxon>Fabaceae</taxon>
        <taxon>Papilionoideae</taxon>
        <taxon>50 kb inversion clade</taxon>
        <taxon>NPAAA clade</taxon>
        <taxon>indigoferoid/millettioid clade</taxon>
        <taxon>Phaseoleae</taxon>
        <taxon>Phaseolus</taxon>
    </lineage>
</organism>
<accession>A0AAN9RMT6</accession>